<dbReference type="InterPro" id="IPR016181">
    <property type="entry name" value="Acyl_CoA_acyltransferase"/>
</dbReference>
<dbReference type="GO" id="GO:0016747">
    <property type="term" value="F:acyltransferase activity, transferring groups other than amino-acyl groups"/>
    <property type="evidence" value="ECO:0007669"/>
    <property type="project" value="InterPro"/>
</dbReference>
<evidence type="ECO:0000313" key="3">
    <source>
        <dbReference type="Proteomes" id="UP000182544"/>
    </source>
</evidence>
<reference evidence="2 3" key="1">
    <citation type="submission" date="2016-10" db="EMBL/GenBank/DDBJ databases">
        <authorList>
            <person name="de Groot N.N."/>
        </authorList>
    </citation>
    <scope>NUCLEOTIDE SEQUENCE [LARGE SCALE GENOMIC DNA]</scope>
    <source>
        <strain evidence="2 3">DSM 18180</strain>
    </source>
</reference>
<feature type="domain" description="N-acetyltransferase" evidence="1">
    <location>
        <begin position="57"/>
        <end position="159"/>
    </location>
</feature>
<dbReference type="Pfam" id="PF00583">
    <property type="entry name" value="Acetyltransf_1"/>
    <property type="match status" value="1"/>
</dbReference>
<accession>A0A1K2IBQ6</accession>
<protein>
    <submittedName>
        <fullName evidence="2">Acetyltransferase (GNAT) family protein</fullName>
    </submittedName>
</protein>
<keyword evidence="2" id="KW-0808">Transferase</keyword>
<evidence type="ECO:0000259" key="1">
    <source>
        <dbReference type="Pfam" id="PF00583"/>
    </source>
</evidence>
<dbReference type="SUPFAM" id="SSF55729">
    <property type="entry name" value="Acyl-CoA N-acyltransferases (Nat)"/>
    <property type="match status" value="1"/>
</dbReference>
<dbReference type="STRING" id="369401.SAMN05428642_101587"/>
<gene>
    <name evidence="2" type="ORF">SAMN05428642_101587</name>
</gene>
<proteinExistence type="predicted"/>
<dbReference type="RefSeq" id="WP_245794707.1">
    <property type="nucleotide sequence ID" value="NZ_FPKV01000001.1"/>
</dbReference>
<organism evidence="2 3">
    <name type="scientific">Flaviramulus basaltis</name>
    <dbReference type="NCBI Taxonomy" id="369401"/>
    <lineage>
        <taxon>Bacteria</taxon>
        <taxon>Pseudomonadati</taxon>
        <taxon>Bacteroidota</taxon>
        <taxon>Flavobacteriia</taxon>
        <taxon>Flavobacteriales</taxon>
        <taxon>Flavobacteriaceae</taxon>
        <taxon>Flaviramulus</taxon>
    </lineage>
</organism>
<keyword evidence="3" id="KW-1185">Reference proteome</keyword>
<dbReference type="EMBL" id="FPKV01000001">
    <property type="protein sequence ID" value="SFZ89831.1"/>
    <property type="molecule type" value="Genomic_DNA"/>
</dbReference>
<dbReference type="Proteomes" id="UP000182544">
    <property type="component" value="Unassembled WGS sequence"/>
</dbReference>
<dbReference type="InterPro" id="IPR000182">
    <property type="entry name" value="GNAT_dom"/>
</dbReference>
<evidence type="ECO:0000313" key="2">
    <source>
        <dbReference type="EMBL" id="SFZ89831.1"/>
    </source>
</evidence>
<name>A0A1K2IBQ6_9FLAO</name>
<sequence length="180" mass="21034">MNDIIYKRASTEQELYQILELQKRNIPISISETEKQQEGFVTVQHTFEVLKAMNDVCAHTIATHEDMVIGYALSMVKAFKDDIDVLKPMFDMIETQVKPTENYIVMGQICIDKNYRKQGVFRGLYGKMKEVLKQEYNCIITEVDKMNQRSLNAHYAVGFKTLHMFHSNNQEWEILICDIN</sequence>
<dbReference type="AlphaFoldDB" id="A0A1K2IBQ6"/>
<dbReference type="Gene3D" id="3.40.630.30">
    <property type="match status" value="1"/>
</dbReference>